<keyword evidence="7" id="KW-1185">Reference proteome</keyword>
<dbReference type="CDD" id="cd21182">
    <property type="entry name" value="Tudor_SMN_SPF30-like"/>
    <property type="match status" value="1"/>
</dbReference>
<feature type="domain" description="Tudor" evidence="5">
    <location>
        <begin position="109"/>
        <end position="168"/>
    </location>
</feature>
<dbReference type="GO" id="GO:0005737">
    <property type="term" value="C:cytoplasm"/>
    <property type="evidence" value="ECO:0007669"/>
    <property type="project" value="InterPro"/>
</dbReference>
<dbReference type="Gene3D" id="2.30.30.140">
    <property type="match status" value="1"/>
</dbReference>
<evidence type="ECO:0000313" key="6">
    <source>
        <dbReference type="EMBL" id="PSC74490.1"/>
    </source>
</evidence>
<dbReference type="EMBL" id="LHPF02000004">
    <property type="protein sequence ID" value="PSC74490.1"/>
    <property type="molecule type" value="Genomic_DNA"/>
</dbReference>
<dbReference type="GO" id="GO:0006397">
    <property type="term" value="P:mRNA processing"/>
    <property type="evidence" value="ECO:0007669"/>
    <property type="project" value="InterPro"/>
</dbReference>
<dbReference type="OrthoDB" id="79171at2759"/>
<dbReference type="InterPro" id="IPR002999">
    <property type="entry name" value="Tudor"/>
</dbReference>
<gene>
    <name evidence="6" type="ORF">C2E20_2151</name>
</gene>
<comment type="caution">
    <text evidence="6">The sequence shown here is derived from an EMBL/GenBank/DDBJ whole genome shotgun (WGS) entry which is preliminary data.</text>
</comment>
<dbReference type="SMART" id="SM00333">
    <property type="entry name" value="TUDOR"/>
    <property type="match status" value="1"/>
</dbReference>
<evidence type="ECO:0000259" key="5">
    <source>
        <dbReference type="PROSITE" id="PS50304"/>
    </source>
</evidence>
<comment type="subcellular location">
    <subcellularLocation>
        <location evidence="1">Nucleus</location>
        <location evidence="1">Cajal body</location>
    </subcellularLocation>
</comment>
<protein>
    <submittedName>
        <fullName evidence="6">Survival of motorneuron-related-splicing factor 30</fullName>
    </submittedName>
</protein>
<comment type="similarity">
    <text evidence="2">Belongs to the SMN family.</text>
</comment>
<dbReference type="SUPFAM" id="SSF63748">
    <property type="entry name" value="Tudor/PWWP/MBT"/>
    <property type="match status" value="1"/>
</dbReference>
<dbReference type="STRING" id="554055.A0A2P6VKA9"/>
<dbReference type="InterPro" id="IPR010304">
    <property type="entry name" value="SMN_Tudor"/>
</dbReference>
<dbReference type="GO" id="GO:0015030">
    <property type="term" value="C:Cajal body"/>
    <property type="evidence" value="ECO:0007669"/>
    <property type="project" value="UniProtKB-SubCell"/>
</dbReference>
<dbReference type="AlphaFoldDB" id="A0A2P6VKA9"/>
<keyword evidence="3" id="KW-0539">Nucleus</keyword>
<feature type="compositionally biased region" description="Basic and acidic residues" evidence="4">
    <location>
        <begin position="227"/>
        <end position="236"/>
    </location>
</feature>
<dbReference type="Proteomes" id="UP000239649">
    <property type="component" value="Unassembled WGS sequence"/>
</dbReference>
<proteinExistence type="inferred from homology"/>
<dbReference type="PROSITE" id="PS50304">
    <property type="entry name" value="TUDOR"/>
    <property type="match status" value="1"/>
</dbReference>
<feature type="region of interest" description="Disordered" evidence="4">
    <location>
        <begin position="227"/>
        <end position="251"/>
    </location>
</feature>
<evidence type="ECO:0000313" key="7">
    <source>
        <dbReference type="Proteomes" id="UP000239649"/>
    </source>
</evidence>
<name>A0A2P6VKA9_9CHLO</name>
<dbReference type="GO" id="GO:0003723">
    <property type="term" value="F:RNA binding"/>
    <property type="evidence" value="ECO:0007669"/>
    <property type="project" value="InterPro"/>
</dbReference>
<evidence type="ECO:0000256" key="2">
    <source>
        <dbReference type="ARBA" id="ARBA00005371"/>
    </source>
</evidence>
<feature type="compositionally biased region" description="Basic residues" evidence="4">
    <location>
        <begin position="242"/>
        <end position="251"/>
    </location>
</feature>
<organism evidence="6 7">
    <name type="scientific">Micractinium conductrix</name>
    <dbReference type="NCBI Taxonomy" id="554055"/>
    <lineage>
        <taxon>Eukaryota</taxon>
        <taxon>Viridiplantae</taxon>
        <taxon>Chlorophyta</taxon>
        <taxon>core chlorophytes</taxon>
        <taxon>Trebouxiophyceae</taxon>
        <taxon>Chlorellales</taxon>
        <taxon>Chlorellaceae</taxon>
        <taxon>Chlorella clade</taxon>
        <taxon>Micractinium</taxon>
    </lineage>
</organism>
<evidence type="ECO:0000256" key="4">
    <source>
        <dbReference type="SAM" id="MobiDB-lite"/>
    </source>
</evidence>
<evidence type="ECO:0000256" key="1">
    <source>
        <dbReference type="ARBA" id="ARBA00004408"/>
    </source>
</evidence>
<evidence type="ECO:0000256" key="3">
    <source>
        <dbReference type="ARBA" id="ARBA00023242"/>
    </source>
</evidence>
<sequence>MSAEDALAGLEDLAAYEQQQAEVAAMLLEDPENEELQAIYNDLAEVIELARELQQGSAAEAAGGAAAAQADAAEQSAAADAAAHMPGAMAEHIKHAQHRSAFGGQGPAAWAVGATCRALYSGDNKWYTAVVESVTAEGGFVVVFEEYGTREEVGKDAIQLQQPPEEEGGYKGVAAPKRRRVDETADVQEMPKWLEVKPTDDEKTKSKKRKLAKAYKSRARFAKLDIQSKQKQDAWKRFQAGKGKKKAKTTK</sequence>
<accession>A0A2P6VKA9</accession>
<dbReference type="Pfam" id="PF06003">
    <property type="entry name" value="SMN_Tudor"/>
    <property type="match status" value="1"/>
</dbReference>
<reference evidence="6 7" key="1">
    <citation type="journal article" date="2018" name="Plant J.">
        <title>Genome sequences of Chlorella sorokiniana UTEX 1602 and Micractinium conductrix SAG 241.80: implications to maltose excretion by a green alga.</title>
        <authorList>
            <person name="Arriola M.B."/>
            <person name="Velmurugan N."/>
            <person name="Zhang Y."/>
            <person name="Plunkett M.H."/>
            <person name="Hondzo H."/>
            <person name="Barney B.M."/>
        </authorList>
    </citation>
    <scope>NUCLEOTIDE SEQUENCE [LARGE SCALE GENOMIC DNA]</scope>
    <source>
        <strain evidence="6 7">SAG 241.80</strain>
    </source>
</reference>